<proteinExistence type="predicted"/>
<name>A0A1F7WE30_9BACT</name>
<dbReference type="Proteomes" id="UP000176988">
    <property type="component" value="Unassembled WGS sequence"/>
</dbReference>
<organism evidence="1 2">
    <name type="scientific">Candidatus Uhrbacteria bacterium RIFOXYC2_FULL_47_19</name>
    <dbReference type="NCBI Taxonomy" id="1802424"/>
    <lineage>
        <taxon>Bacteria</taxon>
        <taxon>Candidatus Uhriibacteriota</taxon>
    </lineage>
</organism>
<sequence>MNFVNGSSLVPTNFVGSKGERKIEQLKKLLKQLISSDSWLKRLGIIEREKAAKLLGNSLQHFQPGQPHGDHFYRLIDGKNGDLIIKVIFTVTKLHQTVLGGEDSGEPIAVLLVHLMSNNRCVGYRAIYVHADGRVIDVHYDPTNAHLSDNLIRVE</sequence>
<dbReference type="EMBL" id="MGFG01000019">
    <property type="protein sequence ID" value="OGM01074.1"/>
    <property type="molecule type" value="Genomic_DNA"/>
</dbReference>
<protein>
    <submittedName>
        <fullName evidence="1">Uncharacterized protein</fullName>
    </submittedName>
</protein>
<dbReference type="AlphaFoldDB" id="A0A1F7WE30"/>
<reference evidence="1 2" key="1">
    <citation type="journal article" date="2016" name="Nat. Commun.">
        <title>Thousands of microbial genomes shed light on interconnected biogeochemical processes in an aquifer system.</title>
        <authorList>
            <person name="Anantharaman K."/>
            <person name="Brown C.T."/>
            <person name="Hug L.A."/>
            <person name="Sharon I."/>
            <person name="Castelle C.J."/>
            <person name="Probst A.J."/>
            <person name="Thomas B.C."/>
            <person name="Singh A."/>
            <person name="Wilkins M.J."/>
            <person name="Karaoz U."/>
            <person name="Brodie E.L."/>
            <person name="Williams K.H."/>
            <person name="Hubbard S.S."/>
            <person name="Banfield J.F."/>
        </authorList>
    </citation>
    <scope>NUCLEOTIDE SEQUENCE [LARGE SCALE GENOMIC DNA]</scope>
</reference>
<comment type="caution">
    <text evidence="1">The sequence shown here is derived from an EMBL/GenBank/DDBJ whole genome shotgun (WGS) entry which is preliminary data.</text>
</comment>
<accession>A0A1F7WE30</accession>
<evidence type="ECO:0000313" key="2">
    <source>
        <dbReference type="Proteomes" id="UP000176988"/>
    </source>
</evidence>
<evidence type="ECO:0000313" key="1">
    <source>
        <dbReference type="EMBL" id="OGM01074.1"/>
    </source>
</evidence>
<gene>
    <name evidence="1" type="ORF">A2480_02885</name>
</gene>